<dbReference type="InterPro" id="IPR027628">
    <property type="entry name" value="DotA_TraY"/>
</dbReference>
<dbReference type="EMBL" id="LNYN01000019">
    <property type="protein sequence ID" value="KTD34884.1"/>
    <property type="molecule type" value="Genomic_DNA"/>
</dbReference>
<evidence type="ECO:0000313" key="5">
    <source>
        <dbReference type="EMBL" id="STX63871.1"/>
    </source>
</evidence>
<name>A0A378K7R3_9GAMM</name>
<organism evidence="5 7">
    <name type="scientific">Legionella moravica</name>
    <dbReference type="NCBI Taxonomy" id="39962"/>
    <lineage>
        <taxon>Bacteria</taxon>
        <taxon>Pseudomonadati</taxon>
        <taxon>Pseudomonadota</taxon>
        <taxon>Gammaproteobacteria</taxon>
        <taxon>Legionellales</taxon>
        <taxon>Legionellaceae</taxon>
        <taxon>Legionella</taxon>
    </lineage>
</organism>
<evidence type="ECO:0000256" key="1">
    <source>
        <dbReference type="SAM" id="MobiDB-lite"/>
    </source>
</evidence>
<dbReference type="InterPro" id="IPR021528">
    <property type="entry name" value="DotA"/>
</dbReference>
<dbReference type="RefSeq" id="WP_028383333.1">
    <property type="nucleotide sequence ID" value="NZ_CAAAJG010000010.1"/>
</dbReference>
<feature type="transmembrane region" description="Helical" evidence="2">
    <location>
        <begin position="62"/>
        <end position="82"/>
    </location>
</feature>
<feature type="chain" id="PRO_5017028191" evidence="3">
    <location>
        <begin position="20"/>
        <end position="1011"/>
    </location>
</feature>
<feature type="transmembrane region" description="Helical" evidence="2">
    <location>
        <begin position="874"/>
        <end position="892"/>
    </location>
</feature>
<accession>A0A378K7R3</accession>
<dbReference type="Proteomes" id="UP000254040">
    <property type="component" value="Unassembled WGS sequence"/>
</dbReference>
<keyword evidence="6" id="KW-1185">Reference proteome</keyword>
<sequence>MNKLVLTVLLFLCPALLFAADSSALSFAPPASDLSVIFLGNLFGVVDGVLHGTGSQIMGTMFGVFNSAVLALGGIIIMYTLLVSTMNTAHEGQMLGQKWSSIWIPLRSTMGLALLIPKASGYCLMQIFVMWVIVQGIGAADKVWEAALGYLNRGGVIIQAQADPTKALTASATGGVSDGAMTILAGQVCMLGLQNKIEAQRKSYLESQANDVGPCAGNPTPVMDNFCKTTVPDFLGTVNAVMTQNNNKGASSYSLPMPNFDSNSPLYFLNGICGTIKWNTISDLVDPNKTMTTTSKNGKKTTERPNLYQQLTDSQLETAQMSRAIAIQQMYITLSSVAQVIVNNDPDLASTSTGSTTTNFSKVAKQQFGVPYTAQGQICTDYSQGCEIWGPVPTPTGTNAGVLFNGTEFQGAITDYNAIMMPTINLIRQANDVKNDNSSRDFINKATNEGWIMAGSYFFDLVRLNGNAVTSANQFDSNTGLDTSTFDPTNLISSFGSNKTCVGPYALLCSWFGGDKAPLDKVQSVINGSSLGDMVQKPSLKDDAQRKVVNNLQSSTVYGFINNSVMVRLPGQPGIAPLQFANMMKFSISTEQYYLPKGDFECGRVRILFFSFCLGRMFGNLFYNAIFRNIYNMLLKMFSDIINQVVMAFLMVPLEGMKEIFKAGLVKVSEPGVNPIVALANMGVMYINFSANLWLMLVNIAVSSAIIIPFGLFIFALIGLAMPLLLAWVGTMVSVGFVTAYYIPVLPYMIFTFGSIAWLIAVIEAMVAAPIVALGVTHPEGHDAFGKGEAAVMILMNVFLRPSMMIIGYIAAIALSYVGVWILNAGFDHAISFIQTGNYELDKSGTKFGGFQMSSEDKPQEGSGTGGYTDWAGVYAYFFSILIYTTMYLIIVQKAFSLIAYLPDKVLRWIGGTPESLGQEAAGWGDELKAGVKAGAEQTQGAQSQMGQKLGGIADEQLEKAGIGIRSQSLSGGDATASGSQTGPSSSPSSGGGGGGGGGGRRPPGGGAGAE</sequence>
<feature type="compositionally biased region" description="Low complexity" evidence="1">
    <location>
        <begin position="975"/>
        <end position="989"/>
    </location>
</feature>
<feature type="transmembrane region" description="Helical" evidence="2">
    <location>
        <begin position="725"/>
        <end position="744"/>
    </location>
</feature>
<feature type="compositionally biased region" description="Gly residues" evidence="1">
    <location>
        <begin position="990"/>
        <end position="1011"/>
    </location>
</feature>
<evidence type="ECO:0000313" key="4">
    <source>
        <dbReference type="EMBL" id="KTD34884.1"/>
    </source>
</evidence>
<dbReference type="Proteomes" id="UP000054985">
    <property type="component" value="Unassembled WGS sequence"/>
</dbReference>
<dbReference type="Pfam" id="PF11388">
    <property type="entry name" value="DotA"/>
    <property type="match status" value="1"/>
</dbReference>
<evidence type="ECO:0000313" key="6">
    <source>
        <dbReference type="Proteomes" id="UP000054985"/>
    </source>
</evidence>
<keyword evidence="3" id="KW-0732">Signal</keyword>
<dbReference type="NCBIfam" id="NF033886">
    <property type="entry name" value="T4SS_DotA"/>
    <property type="match status" value="1"/>
</dbReference>
<feature type="transmembrane region" description="Helical" evidence="2">
    <location>
        <begin position="798"/>
        <end position="823"/>
    </location>
</feature>
<feature type="transmembrane region" description="Helical" evidence="2">
    <location>
        <begin position="607"/>
        <end position="627"/>
    </location>
</feature>
<feature type="transmembrane region" description="Helical" evidence="2">
    <location>
        <begin position="102"/>
        <end position="125"/>
    </location>
</feature>
<reference evidence="4 6" key="1">
    <citation type="submission" date="2015-11" db="EMBL/GenBank/DDBJ databases">
        <title>Genomic analysis of 38 Legionella species identifies large and diverse effector repertoires.</title>
        <authorList>
            <person name="Burstein D."/>
            <person name="Amaro F."/>
            <person name="Zusman T."/>
            <person name="Lifshitz Z."/>
            <person name="Cohen O."/>
            <person name="Gilbert J.A."/>
            <person name="Pupko T."/>
            <person name="Shuman H.A."/>
            <person name="Segal G."/>
        </authorList>
    </citation>
    <scope>NUCLEOTIDE SEQUENCE [LARGE SCALE GENOMIC DNA]</scope>
    <source>
        <strain evidence="4 6">ATCC 43877</strain>
    </source>
</reference>
<protein>
    <submittedName>
        <fullName evidence="5">DotA</fullName>
    </submittedName>
</protein>
<evidence type="ECO:0000313" key="7">
    <source>
        <dbReference type="Proteomes" id="UP000254040"/>
    </source>
</evidence>
<feature type="region of interest" description="Disordered" evidence="1">
    <location>
        <begin position="964"/>
        <end position="1011"/>
    </location>
</feature>
<feature type="transmembrane region" description="Helical" evidence="2">
    <location>
        <begin position="695"/>
        <end position="718"/>
    </location>
</feature>
<dbReference type="EMBL" id="UGOG01000001">
    <property type="protein sequence ID" value="STX63871.1"/>
    <property type="molecule type" value="Genomic_DNA"/>
</dbReference>
<keyword evidence="2" id="KW-0472">Membrane</keyword>
<feature type="signal peptide" evidence="3">
    <location>
        <begin position="1"/>
        <end position="19"/>
    </location>
</feature>
<gene>
    <name evidence="4" type="ORF">Lmor_1417</name>
    <name evidence="5" type="ORF">NCTC12239_02824</name>
</gene>
<feature type="transmembrane region" description="Helical" evidence="2">
    <location>
        <begin position="34"/>
        <end position="50"/>
    </location>
</feature>
<keyword evidence="2" id="KW-0812">Transmembrane</keyword>
<dbReference type="NCBIfam" id="TIGR04346">
    <property type="entry name" value="DotA_TraY"/>
    <property type="match status" value="2"/>
</dbReference>
<dbReference type="OrthoDB" id="7010241at2"/>
<feature type="transmembrane region" description="Helical" evidence="2">
    <location>
        <begin position="756"/>
        <end position="777"/>
    </location>
</feature>
<proteinExistence type="predicted"/>
<dbReference type="AlphaFoldDB" id="A0A378K7R3"/>
<reference evidence="5 7" key="2">
    <citation type="submission" date="2018-06" db="EMBL/GenBank/DDBJ databases">
        <authorList>
            <consortium name="Pathogen Informatics"/>
            <person name="Doyle S."/>
        </authorList>
    </citation>
    <scope>NUCLEOTIDE SEQUENCE [LARGE SCALE GENOMIC DNA]</scope>
    <source>
        <strain evidence="5 7">NCTC12239</strain>
    </source>
</reference>
<dbReference type="STRING" id="39962.Lmor_1417"/>
<keyword evidence="2" id="KW-1133">Transmembrane helix</keyword>
<evidence type="ECO:0000256" key="3">
    <source>
        <dbReference type="SAM" id="SignalP"/>
    </source>
</evidence>
<evidence type="ECO:0000256" key="2">
    <source>
        <dbReference type="SAM" id="Phobius"/>
    </source>
</evidence>